<protein>
    <submittedName>
        <fullName evidence="1">Uncharacterized protein</fullName>
    </submittedName>
</protein>
<accession>A0ACD5WVA8</accession>
<organism evidence="1 2">
    <name type="scientific">Avena sativa</name>
    <name type="common">Oat</name>
    <dbReference type="NCBI Taxonomy" id="4498"/>
    <lineage>
        <taxon>Eukaryota</taxon>
        <taxon>Viridiplantae</taxon>
        <taxon>Streptophyta</taxon>
        <taxon>Embryophyta</taxon>
        <taxon>Tracheophyta</taxon>
        <taxon>Spermatophyta</taxon>
        <taxon>Magnoliopsida</taxon>
        <taxon>Liliopsida</taxon>
        <taxon>Poales</taxon>
        <taxon>Poaceae</taxon>
        <taxon>BOP clade</taxon>
        <taxon>Pooideae</taxon>
        <taxon>Poodae</taxon>
        <taxon>Poeae</taxon>
        <taxon>Poeae Chloroplast Group 1 (Aveneae type)</taxon>
        <taxon>Aveninae</taxon>
        <taxon>Avena</taxon>
    </lineage>
</organism>
<evidence type="ECO:0000313" key="1">
    <source>
        <dbReference type="EnsemblPlants" id="AVESA.00010b.r2.4CG1281290.1.CDS"/>
    </source>
</evidence>
<dbReference type="Proteomes" id="UP001732700">
    <property type="component" value="Chromosome 4C"/>
</dbReference>
<name>A0ACD5WVA8_AVESA</name>
<reference evidence="1" key="2">
    <citation type="submission" date="2025-09" db="UniProtKB">
        <authorList>
            <consortium name="EnsemblPlants"/>
        </authorList>
    </citation>
    <scope>IDENTIFICATION</scope>
</reference>
<dbReference type="EnsemblPlants" id="AVESA.00010b.r2.4CG1281290.1">
    <property type="protein sequence ID" value="AVESA.00010b.r2.4CG1281290.1.CDS"/>
    <property type="gene ID" value="AVESA.00010b.r2.4CG1281290"/>
</dbReference>
<reference evidence="1" key="1">
    <citation type="submission" date="2021-05" db="EMBL/GenBank/DDBJ databases">
        <authorList>
            <person name="Scholz U."/>
            <person name="Mascher M."/>
            <person name="Fiebig A."/>
        </authorList>
    </citation>
    <scope>NUCLEOTIDE SEQUENCE [LARGE SCALE GENOMIC DNA]</scope>
</reference>
<sequence length="534" mass="59798">MPKDKDTERGGCNHNQQLIGTTMELASLPLLGFLASLLFLLGVTKKIYTCSAPGDRQPPGPWNLPLLGSLHHVLLSRYRDQPHRALRELSGRHGPLMLLRLGVVPALVVSSAEGAREVLKTQDTAFASRHLSPTMEIFTRGGQDIFFAPYDDLWRQLRRICVLELFSTRRVMSFSRIREEEVATLLRSVADQAGADADVEIGALTSRIITDMVTRSTIGGRCLRRDEFLHEVSKSVKLSAGFNLADLYPSSKLARWLSGGLRDAERCYRNMRAIMDDIIQERAQATADADVESEEDLLGVLLRLHREGGPLTIDIITTVIVEVLGAGGEASWATLEWAMSELMRNPRVLHKAQAEVRGMFQGRRQCRLADGDVLGRLSYLQLVIKETLRLHPPVPFLLPRQCREPCQLMGYPVPEGTKVLVNAWALGRDAAYWERAEEFEPERFEAAAMDYKGATNFEYIPFGGGKRMCPGVALSMANMELLLASLLYHFDWELPVGVRPEEIDMTEAFGITLQRKTKLVMRATLRIPFDTLVS</sequence>
<keyword evidence="2" id="KW-1185">Reference proteome</keyword>
<evidence type="ECO:0000313" key="2">
    <source>
        <dbReference type="Proteomes" id="UP001732700"/>
    </source>
</evidence>
<proteinExistence type="predicted"/>